<comment type="caution">
    <text evidence="7">The sequence shown here is derived from an EMBL/GenBank/DDBJ whole genome shotgun (WGS) entry which is preliminary data.</text>
</comment>
<feature type="domain" description="Thiamin pyrophosphokinase thiamin-binding" evidence="6">
    <location>
        <begin position="143"/>
        <end position="210"/>
    </location>
</feature>
<dbReference type="GO" id="GO:0004788">
    <property type="term" value="F:thiamine diphosphokinase activity"/>
    <property type="evidence" value="ECO:0007669"/>
    <property type="project" value="UniProtKB-UniRule"/>
</dbReference>
<dbReference type="Pfam" id="PF04263">
    <property type="entry name" value="TPK_catalytic"/>
    <property type="match status" value="1"/>
</dbReference>
<accession>A0A9D2L5M2</accession>
<keyword evidence="3" id="KW-0418">Kinase</keyword>
<dbReference type="CDD" id="cd07995">
    <property type="entry name" value="TPK"/>
    <property type="match status" value="1"/>
</dbReference>
<evidence type="ECO:0000259" key="6">
    <source>
        <dbReference type="SMART" id="SM00983"/>
    </source>
</evidence>
<gene>
    <name evidence="7" type="ORF">H9716_01020</name>
</gene>
<keyword evidence="2" id="KW-0547">Nucleotide-binding</keyword>
<dbReference type="InterPro" id="IPR036371">
    <property type="entry name" value="TPK_B1-bd_sf"/>
</dbReference>
<dbReference type="Pfam" id="PF04265">
    <property type="entry name" value="TPK_B1_binding"/>
    <property type="match status" value="1"/>
</dbReference>
<dbReference type="GO" id="GO:0009229">
    <property type="term" value="P:thiamine diphosphate biosynthetic process"/>
    <property type="evidence" value="ECO:0007669"/>
    <property type="project" value="InterPro"/>
</dbReference>
<dbReference type="PANTHER" id="PTHR41299">
    <property type="entry name" value="THIAMINE PYROPHOSPHOKINASE"/>
    <property type="match status" value="1"/>
</dbReference>
<organism evidence="7 8">
    <name type="scientific">Candidatus Enterocloster faecavium</name>
    <dbReference type="NCBI Taxonomy" id="2838560"/>
    <lineage>
        <taxon>Bacteria</taxon>
        <taxon>Bacillati</taxon>
        <taxon>Bacillota</taxon>
        <taxon>Clostridia</taxon>
        <taxon>Lachnospirales</taxon>
        <taxon>Lachnospiraceae</taxon>
        <taxon>Enterocloster</taxon>
    </lineage>
</organism>
<evidence type="ECO:0000313" key="7">
    <source>
        <dbReference type="EMBL" id="HJB06432.1"/>
    </source>
</evidence>
<reference evidence="7" key="1">
    <citation type="journal article" date="2021" name="PeerJ">
        <title>Extensive microbial diversity within the chicken gut microbiome revealed by metagenomics and culture.</title>
        <authorList>
            <person name="Gilroy R."/>
            <person name="Ravi A."/>
            <person name="Getino M."/>
            <person name="Pursley I."/>
            <person name="Horton D.L."/>
            <person name="Alikhan N.F."/>
            <person name="Baker D."/>
            <person name="Gharbi K."/>
            <person name="Hall N."/>
            <person name="Watson M."/>
            <person name="Adriaenssens E.M."/>
            <person name="Foster-Nyarko E."/>
            <person name="Jarju S."/>
            <person name="Secka A."/>
            <person name="Antonio M."/>
            <person name="Oren A."/>
            <person name="Chaudhuri R.R."/>
            <person name="La Ragione R."/>
            <person name="Hildebrand F."/>
            <person name="Pallen M.J."/>
        </authorList>
    </citation>
    <scope>NUCLEOTIDE SEQUENCE</scope>
    <source>
        <strain evidence="7">CHK188-4685</strain>
    </source>
</reference>
<dbReference type="Gene3D" id="3.40.50.10240">
    <property type="entry name" value="Thiamin pyrophosphokinase, catalytic domain"/>
    <property type="match status" value="1"/>
</dbReference>
<dbReference type="GO" id="GO:0006772">
    <property type="term" value="P:thiamine metabolic process"/>
    <property type="evidence" value="ECO:0007669"/>
    <property type="project" value="UniProtKB-UniRule"/>
</dbReference>
<protein>
    <recommendedName>
        <fullName evidence="5">Thiamine diphosphokinase</fullName>
        <ecNumber evidence="5">2.7.6.2</ecNumber>
    </recommendedName>
</protein>
<dbReference type="InterPro" id="IPR006282">
    <property type="entry name" value="Thi_PPkinase"/>
</dbReference>
<dbReference type="InterPro" id="IPR036759">
    <property type="entry name" value="TPK_catalytic_sf"/>
</dbReference>
<evidence type="ECO:0000256" key="2">
    <source>
        <dbReference type="ARBA" id="ARBA00022741"/>
    </source>
</evidence>
<dbReference type="SUPFAM" id="SSF63999">
    <property type="entry name" value="Thiamin pyrophosphokinase, catalytic domain"/>
    <property type="match status" value="1"/>
</dbReference>
<dbReference type="EC" id="2.7.6.2" evidence="5"/>
<dbReference type="GO" id="GO:0016301">
    <property type="term" value="F:kinase activity"/>
    <property type="evidence" value="ECO:0007669"/>
    <property type="project" value="UniProtKB-KW"/>
</dbReference>
<evidence type="ECO:0000256" key="1">
    <source>
        <dbReference type="ARBA" id="ARBA00022679"/>
    </source>
</evidence>
<keyword evidence="1 7" id="KW-0808">Transferase</keyword>
<dbReference type="EMBL" id="DWYS01000012">
    <property type="protein sequence ID" value="HJB06432.1"/>
    <property type="molecule type" value="Genomic_DNA"/>
</dbReference>
<keyword evidence="4" id="KW-0067">ATP-binding</keyword>
<evidence type="ECO:0000256" key="3">
    <source>
        <dbReference type="ARBA" id="ARBA00022777"/>
    </source>
</evidence>
<dbReference type="NCBIfam" id="TIGR01378">
    <property type="entry name" value="thi_PPkinase"/>
    <property type="match status" value="1"/>
</dbReference>
<dbReference type="PANTHER" id="PTHR41299:SF1">
    <property type="entry name" value="THIAMINE PYROPHOSPHOKINASE"/>
    <property type="match status" value="1"/>
</dbReference>
<name>A0A9D2L5M2_9FIRM</name>
<evidence type="ECO:0000313" key="8">
    <source>
        <dbReference type="Proteomes" id="UP000886804"/>
    </source>
</evidence>
<dbReference type="InterPro" id="IPR007371">
    <property type="entry name" value="TPK_catalytic"/>
</dbReference>
<dbReference type="SMART" id="SM00983">
    <property type="entry name" value="TPK_B1_binding"/>
    <property type="match status" value="1"/>
</dbReference>
<dbReference type="GO" id="GO:0030975">
    <property type="term" value="F:thiamine binding"/>
    <property type="evidence" value="ECO:0007669"/>
    <property type="project" value="InterPro"/>
</dbReference>
<proteinExistence type="predicted"/>
<dbReference type="AlphaFoldDB" id="A0A9D2L5M2"/>
<dbReference type="SUPFAM" id="SSF63862">
    <property type="entry name" value="Thiamin pyrophosphokinase, substrate-binding domain"/>
    <property type="match status" value="1"/>
</dbReference>
<reference evidence="7" key="2">
    <citation type="submission" date="2021-04" db="EMBL/GenBank/DDBJ databases">
        <authorList>
            <person name="Gilroy R."/>
        </authorList>
    </citation>
    <scope>NUCLEOTIDE SEQUENCE</scope>
    <source>
        <strain evidence="7">CHK188-4685</strain>
    </source>
</reference>
<dbReference type="Proteomes" id="UP000886804">
    <property type="component" value="Unassembled WGS sequence"/>
</dbReference>
<dbReference type="GO" id="GO:0005524">
    <property type="term" value="F:ATP binding"/>
    <property type="evidence" value="ECO:0007669"/>
    <property type="project" value="UniProtKB-KW"/>
</dbReference>
<evidence type="ECO:0000256" key="5">
    <source>
        <dbReference type="NCBIfam" id="TIGR01378"/>
    </source>
</evidence>
<evidence type="ECO:0000256" key="4">
    <source>
        <dbReference type="ARBA" id="ARBA00022840"/>
    </source>
</evidence>
<sequence>MKRCLIITGGTLDLDFAGNFLKNHSFEKVIAVDAGLKQTEDLGVMPDLIVGDFDTVDQEVLARFRAMEHMMWDVHQPEKDETDTELALRKAMALGCEEIAVLGATGGRADHMMGNVQLLYQCLQKGVFAYLADPQNKIYLLDGEREFRKKEVWGKYISFLPLTERVCGITLEGFKYPLKDRDIEIGTSLCISNELVKESGRISFRDGVLICVEAHD</sequence>
<dbReference type="InterPro" id="IPR053149">
    <property type="entry name" value="TPK"/>
</dbReference>
<dbReference type="InterPro" id="IPR007373">
    <property type="entry name" value="Thiamin_PyroPKinase_B1-bd"/>
</dbReference>